<gene>
    <name evidence="1" type="ORF">CRP01_35660</name>
</gene>
<dbReference type="PANTHER" id="PTHR38588:SF1">
    <property type="entry name" value="BLL0334 PROTEIN"/>
    <property type="match status" value="1"/>
</dbReference>
<organism evidence="1 2">
    <name type="scientific">Flavilitoribacter nigricans (strain ATCC 23147 / DSM 23189 / NBRC 102662 / NCIMB 1420 / SS-2)</name>
    <name type="common">Lewinella nigricans</name>
    <dbReference type="NCBI Taxonomy" id="1122177"/>
    <lineage>
        <taxon>Bacteria</taxon>
        <taxon>Pseudomonadati</taxon>
        <taxon>Bacteroidota</taxon>
        <taxon>Saprospiria</taxon>
        <taxon>Saprospirales</taxon>
        <taxon>Lewinellaceae</taxon>
        <taxon>Flavilitoribacter</taxon>
    </lineage>
</organism>
<dbReference type="PANTHER" id="PTHR38588">
    <property type="entry name" value="BLL0334 PROTEIN"/>
    <property type="match status" value="1"/>
</dbReference>
<dbReference type="InterPro" id="IPR010419">
    <property type="entry name" value="CO_DH_gsu"/>
</dbReference>
<dbReference type="CDD" id="cd05018">
    <property type="entry name" value="CoxG"/>
    <property type="match status" value="1"/>
</dbReference>
<proteinExistence type="predicted"/>
<accession>A0A2D0MZP3</accession>
<comment type="caution">
    <text evidence="1">The sequence shown here is derived from an EMBL/GenBank/DDBJ whole genome shotgun (WGS) entry which is preliminary data.</text>
</comment>
<dbReference type="Gene3D" id="3.30.530.20">
    <property type="match status" value="1"/>
</dbReference>
<sequence length="148" mass="16169">MHLEGTHSLNAPPQEIWNLLMDPETLARITPAISRLEPLGDDKYKAVAEVKLGPVKGSFEGQMAVADKKEPEHFTLLIEQKSRMGNANAEGRIQLNPIGDNQTEVNFTGDAKLSGTLARMGQRVLGGVANSMVKQFFQNLESELKANA</sequence>
<name>A0A2D0MZP3_FLAN2</name>
<reference evidence="1 2" key="1">
    <citation type="submission" date="2017-10" db="EMBL/GenBank/DDBJ databases">
        <title>The draft genome sequence of Lewinella nigricans NBRC 102662.</title>
        <authorList>
            <person name="Wang K."/>
        </authorList>
    </citation>
    <scope>NUCLEOTIDE SEQUENCE [LARGE SCALE GENOMIC DNA]</scope>
    <source>
        <strain evidence="1 2">NBRC 102662</strain>
    </source>
</reference>
<dbReference type="OrthoDB" id="9787428at2"/>
<keyword evidence="2" id="KW-1185">Reference proteome</keyword>
<dbReference type="EMBL" id="PDUD01000050">
    <property type="protein sequence ID" value="PHN01687.1"/>
    <property type="molecule type" value="Genomic_DNA"/>
</dbReference>
<protein>
    <submittedName>
        <fullName evidence="1">Carbon monoxide dehydrogenase</fullName>
    </submittedName>
</protein>
<dbReference type="RefSeq" id="WP_099154873.1">
    <property type="nucleotide sequence ID" value="NZ_PDUD01000050.1"/>
</dbReference>
<dbReference type="AlphaFoldDB" id="A0A2D0MZP3"/>
<dbReference type="InterPro" id="IPR023393">
    <property type="entry name" value="START-like_dom_sf"/>
</dbReference>
<evidence type="ECO:0000313" key="2">
    <source>
        <dbReference type="Proteomes" id="UP000223913"/>
    </source>
</evidence>
<dbReference type="Pfam" id="PF06240">
    <property type="entry name" value="COXG"/>
    <property type="match status" value="1"/>
</dbReference>
<dbReference type="Proteomes" id="UP000223913">
    <property type="component" value="Unassembled WGS sequence"/>
</dbReference>
<dbReference type="SUPFAM" id="SSF55961">
    <property type="entry name" value="Bet v1-like"/>
    <property type="match status" value="1"/>
</dbReference>
<evidence type="ECO:0000313" key="1">
    <source>
        <dbReference type="EMBL" id="PHN01687.1"/>
    </source>
</evidence>